<dbReference type="InterPro" id="IPR041715">
    <property type="entry name" value="HisRS-like_core"/>
</dbReference>
<feature type="compositionally biased region" description="Polar residues" evidence="14">
    <location>
        <begin position="197"/>
        <end position="210"/>
    </location>
</feature>
<dbReference type="InterPro" id="IPR004154">
    <property type="entry name" value="Anticodon-bd"/>
</dbReference>
<dbReference type="InterPro" id="IPR016135">
    <property type="entry name" value="UBQ-conjugating_enzyme/RWD"/>
</dbReference>
<dbReference type="GO" id="GO:0004694">
    <property type="term" value="F:eukaryotic translation initiation factor 2alpha kinase activity"/>
    <property type="evidence" value="ECO:0007669"/>
    <property type="project" value="InterPro"/>
</dbReference>
<gene>
    <name evidence="17" type="ORF">CYMTET_19157</name>
</gene>
<dbReference type="Gene3D" id="3.30.200.20">
    <property type="entry name" value="Phosphorylase Kinase, domain 1"/>
    <property type="match status" value="1"/>
</dbReference>
<dbReference type="GO" id="GO:0005829">
    <property type="term" value="C:cytosol"/>
    <property type="evidence" value="ECO:0007669"/>
    <property type="project" value="TreeGrafter"/>
</dbReference>
<dbReference type="GO" id="GO:0005524">
    <property type="term" value="F:ATP binding"/>
    <property type="evidence" value="ECO:0007669"/>
    <property type="project" value="UniProtKB-UniRule"/>
</dbReference>
<dbReference type="Gene3D" id="3.30.930.10">
    <property type="entry name" value="Bira Bifunctional Protein, Domain 2"/>
    <property type="match status" value="1"/>
</dbReference>
<feature type="region of interest" description="Disordered" evidence="14">
    <location>
        <begin position="1435"/>
        <end position="1457"/>
    </location>
</feature>
<dbReference type="InterPro" id="IPR045864">
    <property type="entry name" value="aa-tRNA-synth_II/BPL/LPL"/>
</dbReference>
<comment type="catalytic activity">
    <reaction evidence="8">
        <text>tRNA(His) + L-histidine + ATP = L-histidyl-tRNA(His) + AMP + diphosphate + H(+)</text>
        <dbReference type="Rhea" id="RHEA:17313"/>
        <dbReference type="Rhea" id="RHEA-COMP:9665"/>
        <dbReference type="Rhea" id="RHEA-COMP:9689"/>
        <dbReference type="ChEBI" id="CHEBI:15378"/>
        <dbReference type="ChEBI" id="CHEBI:30616"/>
        <dbReference type="ChEBI" id="CHEBI:33019"/>
        <dbReference type="ChEBI" id="CHEBI:57595"/>
        <dbReference type="ChEBI" id="CHEBI:78442"/>
        <dbReference type="ChEBI" id="CHEBI:78527"/>
        <dbReference type="ChEBI" id="CHEBI:456215"/>
        <dbReference type="EC" id="6.1.1.21"/>
    </reaction>
</comment>
<evidence type="ECO:0000256" key="9">
    <source>
        <dbReference type="ARBA" id="ARBA00047899"/>
    </source>
</evidence>
<dbReference type="SMART" id="SM00220">
    <property type="entry name" value="S_TKc"/>
    <property type="match status" value="1"/>
</dbReference>
<evidence type="ECO:0000256" key="7">
    <source>
        <dbReference type="ARBA" id="ARBA00037982"/>
    </source>
</evidence>
<comment type="caution">
    <text evidence="17">The sequence shown here is derived from an EMBL/GenBank/DDBJ whole genome shotgun (WGS) entry which is preliminary data.</text>
</comment>
<dbReference type="CDD" id="cd14046">
    <property type="entry name" value="STKc_EIF2AK4_GCN2_rpt2"/>
    <property type="match status" value="1"/>
</dbReference>
<dbReference type="InterPro" id="IPR011009">
    <property type="entry name" value="Kinase-like_dom_sf"/>
</dbReference>
<dbReference type="SUPFAM" id="SSF54495">
    <property type="entry name" value="UBC-like"/>
    <property type="match status" value="1"/>
</dbReference>
<dbReference type="Pfam" id="PF13393">
    <property type="entry name" value="tRNA-synt_His"/>
    <property type="match status" value="1"/>
</dbReference>
<keyword evidence="3 12" id="KW-0547">Nucleotide-binding</keyword>
<comment type="catalytic activity">
    <reaction evidence="9">
        <text>L-threonyl-[protein] + ATP = O-phospho-L-threonyl-[protein] + ADP + H(+)</text>
        <dbReference type="Rhea" id="RHEA:46608"/>
        <dbReference type="Rhea" id="RHEA-COMP:11060"/>
        <dbReference type="Rhea" id="RHEA-COMP:11605"/>
        <dbReference type="ChEBI" id="CHEBI:15378"/>
        <dbReference type="ChEBI" id="CHEBI:30013"/>
        <dbReference type="ChEBI" id="CHEBI:30616"/>
        <dbReference type="ChEBI" id="CHEBI:61977"/>
        <dbReference type="ChEBI" id="CHEBI:456216"/>
        <dbReference type="EC" id="2.7.11.1"/>
    </reaction>
</comment>
<protein>
    <recommendedName>
        <fullName evidence="19">Non-specific serine/threonine protein kinase</fullName>
    </recommendedName>
</protein>
<feature type="domain" description="Protein kinase" evidence="15">
    <location>
        <begin position="538"/>
        <end position="898"/>
    </location>
</feature>
<dbReference type="GO" id="GO:0004821">
    <property type="term" value="F:histidine-tRNA ligase activity"/>
    <property type="evidence" value="ECO:0007669"/>
    <property type="project" value="UniProtKB-EC"/>
</dbReference>
<evidence type="ECO:0000256" key="8">
    <source>
        <dbReference type="ARBA" id="ARBA00047639"/>
    </source>
</evidence>
<comment type="similarity">
    <text evidence="7">Belongs to the protein kinase superfamily. Ser/Thr protein kinase family. GCN2 subfamily.</text>
</comment>
<feature type="domain" description="RWD" evidence="16">
    <location>
        <begin position="21"/>
        <end position="132"/>
    </location>
</feature>
<evidence type="ECO:0000256" key="1">
    <source>
        <dbReference type="ARBA" id="ARBA00022527"/>
    </source>
</evidence>
<dbReference type="FunFam" id="3.40.50.800:FF:000012">
    <property type="entry name" value="Histidine--tRNA ligase, cytoplasmic"/>
    <property type="match status" value="1"/>
</dbReference>
<feature type="compositionally biased region" description="Acidic residues" evidence="14">
    <location>
        <begin position="356"/>
        <end position="368"/>
    </location>
</feature>
<name>A0AAE0G6L6_9CHLO</name>
<feature type="region of interest" description="Disordered" evidence="14">
    <location>
        <begin position="196"/>
        <end position="291"/>
    </location>
</feature>
<dbReference type="PROSITE" id="PS00108">
    <property type="entry name" value="PROTEIN_KINASE_ST"/>
    <property type="match status" value="1"/>
</dbReference>
<feature type="binding site" evidence="12">
    <location>
        <position position="567"/>
    </location>
    <ligand>
        <name>ATP</name>
        <dbReference type="ChEBI" id="CHEBI:30616"/>
    </ligand>
</feature>
<feature type="compositionally biased region" description="Basic and acidic residues" evidence="14">
    <location>
        <begin position="220"/>
        <end position="232"/>
    </location>
</feature>
<dbReference type="GO" id="GO:0009893">
    <property type="term" value="P:positive regulation of metabolic process"/>
    <property type="evidence" value="ECO:0007669"/>
    <property type="project" value="UniProtKB-ARBA"/>
</dbReference>
<dbReference type="GO" id="GO:0000077">
    <property type="term" value="P:DNA damage checkpoint signaling"/>
    <property type="evidence" value="ECO:0007669"/>
    <property type="project" value="InterPro"/>
</dbReference>
<comment type="catalytic activity">
    <reaction evidence="10">
        <text>L-seryl-[protein] + ATP = O-phospho-L-seryl-[protein] + ADP + H(+)</text>
        <dbReference type="Rhea" id="RHEA:17989"/>
        <dbReference type="Rhea" id="RHEA-COMP:9863"/>
        <dbReference type="Rhea" id="RHEA-COMP:11604"/>
        <dbReference type="ChEBI" id="CHEBI:15378"/>
        <dbReference type="ChEBI" id="CHEBI:29999"/>
        <dbReference type="ChEBI" id="CHEBI:30616"/>
        <dbReference type="ChEBI" id="CHEBI:83421"/>
        <dbReference type="ChEBI" id="CHEBI:456216"/>
        <dbReference type="EC" id="2.7.11.1"/>
    </reaction>
</comment>
<dbReference type="GO" id="GO:0005634">
    <property type="term" value="C:nucleus"/>
    <property type="evidence" value="ECO:0007669"/>
    <property type="project" value="TreeGrafter"/>
</dbReference>
<dbReference type="Pfam" id="PF03129">
    <property type="entry name" value="HGTP_anticodon"/>
    <property type="match status" value="1"/>
</dbReference>
<organism evidence="17 18">
    <name type="scientific">Cymbomonas tetramitiformis</name>
    <dbReference type="NCBI Taxonomy" id="36881"/>
    <lineage>
        <taxon>Eukaryota</taxon>
        <taxon>Viridiplantae</taxon>
        <taxon>Chlorophyta</taxon>
        <taxon>Pyramimonadophyceae</taxon>
        <taxon>Pyramimonadales</taxon>
        <taxon>Pyramimonadaceae</taxon>
        <taxon>Cymbomonas</taxon>
    </lineage>
</organism>
<dbReference type="Pfam" id="PF05773">
    <property type="entry name" value="RWD"/>
    <property type="match status" value="1"/>
</dbReference>
<feature type="binding site" evidence="13">
    <location>
        <position position="568"/>
    </location>
    <ligand>
        <name>ATP</name>
        <dbReference type="ChEBI" id="CHEBI:30616"/>
    </ligand>
</feature>
<dbReference type="InterPro" id="IPR050339">
    <property type="entry name" value="CC_SR_Kinase"/>
</dbReference>
<dbReference type="SUPFAM" id="SSF52954">
    <property type="entry name" value="Class II aaRS ABD-related"/>
    <property type="match status" value="1"/>
</dbReference>
<dbReference type="SUPFAM" id="SSF56112">
    <property type="entry name" value="Protein kinase-like (PK-like)"/>
    <property type="match status" value="1"/>
</dbReference>
<proteinExistence type="inferred from homology"/>
<evidence type="ECO:0000256" key="11">
    <source>
        <dbReference type="PIRSR" id="PIRSR000660-1"/>
    </source>
</evidence>
<feature type="compositionally biased region" description="Basic and acidic residues" evidence="14">
    <location>
        <begin position="139"/>
        <end position="167"/>
    </location>
</feature>
<dbReference type="InterPro" id="IPR008271">
    <property type="entry name" value="Ser/Thr_kinase_AS"/>
</dbReference>
<evidence type="ECO:0000256" key="10">
    <source>
        <dbReference type="ARBA" id="ARBA00048679"/>
    </source>
</evidence>
<keyword evidence="4" id="KW-0418">Kinase</keyword>
<feature type="compositionally biased region" description="Acidic residues" evidence="14">
    <location>
        <begin position="379"/>
        <end position="407"/>
    </location>
</feature>
<feature type="region of interest" description="Disordered" evidence="14">
    <location>
        <begin position="757"/>
        <end position="799"/>
    </location>
</feature>
<dbReference type="Gene3D" id="3.10.110.10">
    <property type="entry name" value="Ubiquitin Conjugating Enzyme"/>
    <property type="match status" value="1"/>
</dbReference>
<evidence type="ECO:0000256" key="6">
    <source>
        <dbReference type="ARBA" id="ARBA00022917"/>
    </source>
</evidence>
<sequence length="1457" mass="158145">MGPKKKKKHKQLRARNEDQEDEVLALSAIYNEDFRIKDGPGLQEVLSVHIVPFPGEADQSSAAIELTVTYGPTYPRKPPLVKVSPVGSLTLTHEQCHELEQILHEQGLELARAGQVMIFNLAESSREFLITHLPGRDEQEGRSLWEEMQQREEERAANEGNSRDFSKEVGAYGDSVDFDVSTGLVDRTLRLSALTGGVQTPSTSSWQQAGQVPMVRVKRRSSDGSKEKKKDPGTTTSPEFAAKPRRGPELPTILSSPVRSSSPELRGGHGHSASPSSSSTAELERTNSHSSSTFISTLLNQVAGDASLEGMTLEQIPGLDAKPKRLSKANGKDADAESTMPATLQHRFADGRDDEGASCDGNADESVDNDGKDRGCSSSEDDSAEDEDGEDEDDEADEDDEDDEAEDETKMTDFRAKMKLRRELVVGRLLWLVSGPSGPLPHALPVLCEQLHGSKVLPLWLRRLLLTNPKMLDRAFKKMFPALTKQDVPVEDPRTHWAVKQFWQGSLEVSAGTAAELGDNAKQLGQPPAGLSRYHSDFRELSAIGKGGFGQVWEVLNRLDGRKYAIKKIRMAERGPTLNSKILREVATLSRLQHQGVVRYYQAWCEADHPGQLSSSDDDDDEDFEEDDEEVSSDWLRSGQGGGSGSPAHRRRRGSRRRASSLDSYVSGISTGTGPSMSKQRLYIQMELCPRTLRDVIDEGEVASDPEAFWHILRQILEGLRHIHSQGIVHRDLKPTNVFIDSAGAVKIGDFGLAKFNDGPDTSAGTPSDLVKAEGESAAEELGSQGDEGRSPRAGLPGDSVTHGFGTPLYAAPEVEKSLPHDSKLDLYSLGIIAFELLHPFTTGMERITVINGLRHSHAVPAELSSRHPAECRLIDLLLQPSPSLRPSAAEVLKSDLLPPRVGDEHLNDFLRSIPDDATTYDRVLERLFPPAAAPTMAKDTPSPAPQMTVLQDQVVAVLKSVFRRHGACATETSPFAYSGDDGHELRLLQPCGSMMRLRSAMRPQLGRWAAASCVQGPWRSAEIGPVWRPARGQAPPSNFLQADFDILLPEDPTTGDAGGALGDAEAVKVATEVLEGLPEVASYEVRVSHRRLLSAVWEYTGVSSEAQPHAAQVLARAGAPPAQPTAAPSMRWEAARRHLMQGLGLEGAVVERLEAVARLSGDAASVVGRLRALLQHAGGRRLALALDELTNVVTHLRTWGVGGAVGVYPLMAPNAHFFCGTFFQVHCDLLAGDEASRGGGLSGVTSCVAHGGRYTALLRQHWPQDELAACPAATGVSLAVQKLEAIYARMGASVGALDPPGVMVMAKGGGGLLRERMELVEELWRADIRAELMHRVHPSMTEQFEYATARGLRWFVILSEASLSTGSVKVKSPDKRFDDEEVPRDEVVGFLALITAPNTGGSGLSGGRAGRGGSWISMEGEDPLVYVEIDSEDKSGRYSKKDRALSAGKRSRRMPG</sequence>
<dbReference type="SMART" id="SM00591">
    <property type="entry name" value="RWD"/>
    <property type="match status" value="1"/>
</dbReference>
<dbReference type="PROSITE" id="PS00107">
    <property type="entry name" value="PROTEIN_KINASE_ATP"/>
    <property type="match status" value="1"/>
</dbReference>
<evidence type="ECO:0000259" key="15">
    <source>
        <dbReference type="PROSITE" id="PS50011"/>
    </source>
</evidence>
<dbReference type="InterPro" id="IPR036621">
    <property type="entry name" value="Anticodon-bd_dom_sf"/>
</dbReference>
<dbReference type="Proteomes" id="UP001190700">
    <property type="component" value="Unassembled WGS sequence"/>
</dbReference>
<dbReference type="FunFam" id="3.10.110.10:FF:000050">
    <property type="entry name" value="eIF-2-alpha kinase GCN2"/>
    <property type="match status" value="1"/>
</dbReference>
<feature type="binding site" evidence="12">
    <location>
        <begin position="544"/>
        <end position="552"/>
    </location>
    <ligand>
        <name>ATP</name>
        <dbReference type="ChEBI" id="CHEBI:30616"/>
    </ligand>
</feature>
<evidence type="ECO:0000313" key="17">
    <source>
        <dbReference type="EMBL" id="KAK3272557.1"/>
    </source>
</evidence>
<keyword evidence="1" id="KW-0723">Serine/threonine-protein kinase</keyword>
<accession>A0AAE0G6L6</accession>
<dbReference type="SUPFAM" id="SSF55681">
    <property type="entry name" value="Class II aaRS and biotin synthetases"/>
    <property type="match status" value="1"/>
</dbReference>
<dbReference type="PIRSF" id="PIRSF000660">
    <property type="entry name" value="Ser/Thr_PK_GCN2"/>
    <property type="match status" value="1"/>
</dbReference>
<dbReference type="PANTHER" id="PTHR11042:SF136">
    <property type="entry name" value="EIF-2-ALPHA KINASE GCN2"/>
    <property type="match status" value="1"/>
</dbReference>
<evidence type="ECO:0000256" key="14">
    <source>
        <dbReference type="SAM" id="MobiDB-lite"/>
    </source>
</evidence>
<feature type="compositionally biased region" description="Basic residues" evidence="14">
    <location>
        <begin position="648"/>
        <end position="659"/>
    </location>
</feature>
<dbReference type="Pfam" id="PF00069">
    <property type="entry name" value="Pkinase"/>
    <property type="match status" value="2"/>
</dbReference>
<evidence type="ECO:0000313" key="18">
    <source>
        <dbReference type="Proteomes" id="UP001190700"/>
    </source>
</evidence>
<dbReference type="Gene3D" id="3.40.50.800">
    <property type="entry name" value="Anticodon-binding domain"/>
    <property type="match status" value="1"/>
</dbReference>
<evidence type="ECO:0000256" key="2">
    <source>
        <dbReference type="ARBA" id="ARBA00022679"/>
    </source>
</evidence>
<feature type="active site" description="Proton acceptor" evidence="11">
    <location>
        <position position="732"/>
    </location>
</feature>
<feature type="compositionally biased region" description="Polar residues" evidence="14">
    <location>
        <begin position="253"/>
        <end position="263"/>
    </location>
</feature>
<dbReference type="PANTHER" id="PTHR11042">
    <property type="entry name" value="EUKARYOTIC TRANSLATION INITIATION FACTOR 2-ALPHA KINASE EIF2-ALPHA KINASE -RELATED"/>
    <property type="match status" value="1"/>
</dbReference>
<reference evidence="17 18" key="1">
    <citation type="journal article" date="2015" name="Genome Biol. Evol.">
        <title>Comparative Genomics of a Bacterivorous Green Alga Reveals Evolutionary Causalities and Consequences of Phago-Mixotrophic Mode of Nutrition.</title>
        <authorList>
            <person name="Burns J.A."/>
            <person name="Paasch A."/>
            <person name="Narechania A."/>
            <person name="Kim E."/>
        </authorList>
    </citation>
    <scope>NUCLEOTIDE SEQUENCE [LARGE SCALE GENOMIC DNA]</scope>
    <source>
        <strain evidence="17 18">PLY_AMNH</strain>
    </source>
</reference>
<evidence type="ECO:0000256" key="5">
    <source>
        <dbReference type="ARBA" id="ARBA00022840"/>
    </source>
</evidence>
<keyword evidence="6" id="KW-0648">Protein biosynthesis</keyword>
<dbReference type="EMBL" id="LGRX02008901">
    <property type="protein sequence ID" value="KAK3272557.1"/>
    <property type="molecule type" value="Genomic_DNA"/>
</dbReference>
<dbReference type="InterPro" id="IPR006575">
    <property type="entry name" value="RWD_dom"/>
</dbReference>
<keyword evidence="18" id="KW-1185">Reference proteome</keyword>
<dbReference type="CDD" id="cd23823">
    <property type="entry name" value="RWD_GCN2"/>
    <property type="match status" value="1"/>
</dbReference>
<feature type="region of interest" description="Disordered" evidence="14">
    <location>
        <begin position="139"/>
        <end position="168"/>
    </location>
</feature>
<feature type="region of interest" description="Disordered" evidence="14">
    <location>
        <begin position="314"/>
        <end position="412"/>
    </location>
</feature>
<dbReference type="PROSITE" id="PS50908">
    <property type="entry name" value="RWD"/>
    <property type="match status" value="1"/>
</dbReference>
<dbReference type="InterPro" id="IPR016255">
    <property type="entry name" value="Gcn2"/>
</dbReference>
<dbReference type="InterPro" id="IPR000719">
    <property type="entry name" value="Prot_kinase_dom"/>
</dbReference>
<evidence type="ECO:0000256" key="13">
    <source>
        <dbReference type="PROSITE-ProRule" id="PRU10141"/>
    </source>
</evidence>
<keyword evidence="2" id="KW-0808">Transferase</keyword>
<feature type="compositionally biased region" description="Polar residues" evidence="14">
    <location>
        <begin position="662"/>
        <end position="677"/>
    </location>
</feature>
<keyword evidence="5 12" id="KW-0067">ATP-binding</keyword>
<evidence type="ECO:0000256" key="4">
    <source>
        <dbReference type="ARBA" id="ARBA00022777"/>
    </source>
</evidence>
<evidence type="ECO:0000256" key="3">
    <source>
        <dbReference type="ARBA" id="ARBA00022741"/>
    </source>
</evidence>
<feature type="compositionally biased region" description="Acidic residues" evidence="14">
    <location>
        <begin position="616"/>
        <end position="632"/>
    </location>
</feature>
<dbReference type="GO" id="GO:0006412">
    <property type="term" value="P:translation"/>
    <property type="evidence" value="ECO:0007669"/>
    <property type="project" value="UniProtKB-KW"/>
</dbReference>
<feature type="region of interest" description="Disordered" evidence="14">
    <location>
        <begin position="611"/>
        <end position="677"/>
    </location>
</feature>
<dbReference type="Gene3D" id="1.10.510.10">
    <property type="entry name" value="Transferase(Phosphotransferase) domain 1"/>
    <property type="match status" value="1"/>
</dbReference>
<evidence type="ECO:0000256" key="12">
    <source>
        <dbReference type="PIRSR" id="PIRSR000660-2"/>
    </source>
</evidence>
<evidence type="ECO:0000259" key="16">
    <source>
        <dbReference type="PROSITE" id="PS50908"/>
    </source>
</evidence>
<dbReference type="InterPro" id="IPR017441">
    <property type="entry name" value="Protein_kinase_ATP_BS"/>
</dbReference>
<evidence type="ECO:0008006" key="19">
    <source>
        <dbReference type="Google" id="ProtNLM"/>
    </source>
</evidence>
<feature type="compositionally biased region" description="Basic and acidic residues" evidence="14">
    <location>
        <begin position="1435"/>
        <end position="1445"/>
    </location>
</feature>
<dbReference type="PROSITE" id="PS50011">
    <property type="entry name" value="PROTEIN_KINASE_DOM"/>
    <property type="match status" value="1"/>
</dbReference>